<evidence type="ECO:0000256" key="11">
    <source>
        <dbReference type="SAM" id="SignalP"/>
    </source>
</evidence>
<feature type="domain" description="Peptidase S11 D-alanyl-D-alanine carboxypeptidase A N-terminal" evidence="12">
    <location>
        <begin position="48"/>
        <end position="274"/>
    </location>
</feature>
<feature type="active site" description="Acyl-ester intermediate" evidence="7">
    <location>
        <position position="80"/>
    </location>
</feature>
<evidence type="ECO:0000313" key="14">
    <source>
        <dbReference type="Proteomes" id="UP000235015"/>
    </source>
</evidence>
<dbReference type="AlphaFoldDB" id="A0A2N6CSX7"/>
<feature type="chain" id="PRO_5014840499" evidence="11">
    <location>
        <begin position="19"/>
        <end position="296"/>
    </location>
</feature>
<feature type="region of interest" description="Disordered" evidence="10">
    <location>
        <begin position="22"/>
        <end position="41"/>
    </location>
</feature>
<sequence>MKKYIFFLLFLPLCQLNAGEPARQSTAQSPSSATPQPVNPAWNRLDEKKLKLRSASALIVDSTGNEIYSKQSDTPLPIGSITKLMTVMVILDARLPLDEKIRITKQDRDLIRLTGSRLNYGATLSRRSLLDLALMASENRAASALARTYPGGTEQFIRAMNAKARQLGMADSRFTDPAGLDAGNVASPNDLVRMVKAASDYPEIADATTRLRMDVRPYPKRGPLTYGNTNRLLKNQAWNIQLSKTGYINEAGRCLVMQAKVKGRELTIVLLNSFGKLTPFGDANRVRKWIERGLSG</sequence>
<dbReference type="PANTHER" id="PTHR21581">
    <property type="entry name" value="D-ALANYL-D-ALANINE CARBOXYPEPTIDASE"/>
    <property type="match status" value="1"/>
</dbReference>
<keyword evidence="4" id="KW-0133">Cell shape</keyword>
<dbReference type="Gene3D" id="3.40.710.10">
    <property type="entry name" value="DD-peptidase/beta-lactamase superfamily"/>
    <property type="match status" value="1"/>
</dbReference>
<reference evidence="13 14" key="1">
    <citation type="submission" date="2017-11" db="EMBL/GenBank/DDBJ databases">
        <title>Genome-resolved metagenomics identifies genetic mobility, metabolic interactions, and unexpected diversity in perchlorate-reducing communities.</title>
        <authorList>
            <person name="Barnum T.P."/>
            <person name="Figueroa I.A."/>
            <person name="Carlstrom C.I."/>
            <person name="Lucas L.N."/>
            <person name="Engelbrektson A.L."/>
            <person name="Coates J.D."/>
        </authorList>
    </citation>
    <scope>NUCLEOTIDE SEQUENCE [LARGE SCALE GENOMIC DNA]</scope>
    <source>
        <strain evidence="13">BM301</strain>
    </source>
</reference>
<comment type="caution">
    <text evidence="13">The sequence shown here is derived from an EMBL/GenBank/DDBJ whole genome shotgun (WGS) entry which is preliminary data.</text>
</comment>
<dbReference type="EMBL" id="PKUN01000027">
    <property type="protein sequence ID" value="PLX60194.1"/>
    <property type="molecule type" value="Genomic_DNA"/>
</dbReference>
<dbReference type="GO" id="GO:0009252">
    <property type="term" value="P:peptidoglycan biosynthetic process"/>
    <property type="evidence" value="ECO:0007669"/>
    <property type="project" value="UniProtKB-KW"/>
</dbReference>
<keyword evidence="3" id="KW-0378">Hydrolase</keyword>
<comment type="similarity">
    <text evidence="1 9">Belongs to the peptidase S11 family.</text>
</comment>
<dbReference type="InterPro" id="IPR012338">
    <property type="entry name" value="Beta-lactam/transpept-like"/>
</dbReference>
<feature type="signal peptide" evidence="11">
    <location>
        <begin position="1"/>
        <end position="18"/>
    </location>
</feature>
<dbReference type="Proteomes" id="UP000235015">
    <property type="component" value="Unassembled WGS sequence"/>
</dbReference>
<dbReference type="PANTHER" id="PTHR21581:SF26">
    <property type="entry name" value="D-ALANYL-D-ALANINE ENDOPEPTIDASE"/>
    <property type="match status" value="1"/>
</dbReference>
<evidence type="ECO:0000256" key="5">
    <source>
        <dbReference type="ARBA" id="ARBA00022984"/>
    </source>
</evidence>
<protein>
    <submittedName>
        <fullName evidence="13">D-alanyl-D-alanine endopeptidase</fullName>
    </submittedName>
</protein>
<evidence type="ECO:0000256" key="6">
    <source>
        <dbReference type="ARBA" id="ARBA00023316"/>
    </source>
</evidence>
<dbReference type="InterPro" id="IPR018044">
    <property type="entry name" value="Peptidase_S11"/>
</dbReference>
<feature type="active site" description="Proton acceptor" evidence="7">
    <location>
        <position position="83"/>
    </location>
</feature>
<keyword evidence="5" id="KW-0573">Peptidoglycan synthesis</keyword>
<dbReference type="PRINTS" id="PR00725">
    <property type="entry name" value="DADACBPTASE1"/>
</dbReference>
<evidence type="ECO:0000256" key="4">
    <source>
        <dbReference type="ARBA" id="ARBA00022960"/>
    </source>
</evidence>
<dbReference type="Pfam" id="PF00768">
    <property type="entry name" value="Peptidase_S11"/>
    <property type="match status" value="1"/>
</dbReference>
<name>A0A2N6CSX7_9GAMM</name>
<dbReference type="GO" id="GO:0006508">
    <property type="term" value="P:proteolysis"/>
    <property type="evidence" value="ECO:0007669"/>
    <property type="project" value="InterPro"/>
</dbReference>
<gene>
    <name evidence="13" type="ORF">C0630_16860</name>
</gene>
<dbReference type="STRING" id="1111735.GCA_000428045_03616"/>
<dbReference type="SUPFAM" id="SSF56601">
    <property type="entry name" value="beta-lactamase/transpeptidase-like"/>
    <property type="match status" value="1"/>
</dbReference>
<evidence type="ECO:0000256" key="8">
    <source>
        <dbReference type="PIRSR" id="PIRSR618044-2"/>
    </source>
</evidence>
<evidence type="ECO:0000313" key="13">
    <source>
        <dbReference type="EMBL" id="PLX60194.1"/>
    </source>
</evidence>
<organism evidence="13 14">
    <name type="scientific">Sedimenticola selenatireducens</name>
    <dbReference type="NCBI Taxonomy" id="191960"/>
    <lineage>
        <taxon>Bacteria</taxon>
        <taxon>Pseudomonadati</taxon>
        <taxon>Pseudomonadota</taxon>
        <taxon>Gammaproteobacteria</taxon>
        <taxon>Chromatiales</taxon>
        <taxon>Sedimenticolaceae</taxon>
        <taxon>Sedimenticola</taxon>
    </lineage>
</organism>
<feature type="active site" evidence="7">
    <location>
        <position position="137"/>
    </location>
</feature>
<keyword evidence="2 11" id="KW-0732">Signal</keyword>
<evidence type="ECO:0000256" key="2">
    <source>
        <dbReference type="ARBA" id="ARBA00022729"/>
    </source>
</evidence>
<keyword evidence="6" id="KW-0961">Cell wall biogenesis/degradation</keyword>
<proteinExistence type="inferred from homology"/>
<evidence type="ECO:0000256" key="3">
    <source>
        <dbReference type="ARBA" id="ARBA00022801"/>
    </source>
</evidence>
<accession>A0A2N6CSX7</accession>
<evidence type="ECO:0000256" key="1">
    <source>
        <dbReference type="ARBA" id="ARBA00007164"/>
    </source>
</evidence>
<evidence type="ECO:0000256" key="9">
    <source>
        <dbReference type="RuleBase" id="RU004016"/>
    </source>
</evidence>
<evidence type="ECO:0000256" key="10">
    <source>
        <dbReference type="SAM" id="MobiDB-lite"/>
    </source>
</evidence>
<dbReference type="InterPro" id="IPR001967">
    <property type="entry name" value="Peptidase_S11_N"/>
</dbReference>
<feature type="compositionally biased region" description="Polar residues" evidence="10">
    <location>
        <begin position="23"/>
        <end position="36"/>
    </location>
</feature>
<dbReference type="GO" id="GO:0071555">
    <property type="term" value="P:cell wall organization"/>
    <property type="evidence" value="ECO:0007669"/>
    <property type="project" value="UniProtKB-KW"/>
</dbReference>
<evidence type="ECO:0000259" key="12">
    <source>
        <dbReference type="Pfam" id="PF00768"/>
    </source>
</evidence>
<feature type="binding site" evidence="8">
    <location>
        <position position="244"/>
    </location>
    <ligand>
        <name>substrate</name>
    </ligand>
</feature>
<dbReference type="GO" id="GO:0009002">
    <property type="term" value="F:serine-type D-Ala-D-Ala carboxypeptidase activity"/>
    <property type="evidence" value="ECO:0007669"/>
    <property type="project" value="InterPro"/>
</dbReference>
<dbReference type="GO" id="GO:0008360">
    <property type="term" value="P:regulation of cell shape"/>
    <property type="evidence" value="ECO:0007669"/>
    <property type="project" value="UniProtKB-KW"/>
</dbReference>
<evidence type="ECO:0000256" key="7">
    <source>
        <dbReference type="PIRSR" id="PIRSR618044-1"/>
    </source>
</evidence>